<dbReference type="PANTHER" id="PTHR33545">
    <property type="entry name" value="UPF0750 MEMBRANE PROTEIN YITT-RELATED"/>
    <property type="match status" value="1"/>
</dbReference>
<evidence type="ECO:0000313" key="8">
    <source>
        <dbReference type="Proteomes" id="UP001239680"/>
    </source>
</evidence>
<comment type="subcellular location">
    <subcellularLocation>
        <location evidence="1">Cell membrane</location>
        <topology evidence="1">Multi-pass membrane protein</topology>
    </subcellularLocation>
</comment>
<evidence type="ECO:0000256" key="5">
    <source>
        <dbReference type="ARBA" id="ARBA00023136"/>
    </source>
</evidence>
<keyword evidence="5 6" id="KW-0472">Membrane</keyword>
<dbReference type="InterPro" id="IPR051461">
    <property type="entry name" value="UPF0750_membrane"/>
</dbReference>
<evidence type="ECO:0000256" key="4">
    <source>
        <dbReference type="ARBA" id="ARBA00022989"/>
    </source>
</evidence>
<dbReference type="Pfam" id="PF02588">
    <property type="entry name" value="YitT_membrane"/>
    <property type="match status" value="1"/>
</dbReference>
<keyword evidence="8" id="KW-1185">Reference proteome</keyword>
<dbReference type="Proteomes" id="UP001239680">
    <property type="component" value="Unassembled WGS sequence"/>
</dbReference>
<protein>
    <submittedName>
        <fullName evidence="7">YitT family protein</fullName>
    </submittedName>
</protein>
<evidence type="ECO:0000256" key="3">
    <source>
        <dbReference type="ARBA" id="ARBA00022692"/>
    </source>
</evidence>
<organism evidence="7 8">
    <name type="scientific">Pseudogemmobacter lacusdianii</name>
    <dbReference type="NCBI Taxonomy" id="3069608"/>
    <lineage>
        <taxon>Bacteria</taxon>
        <taxon>Pseudomonadati</taxon>
        <taxon>Pseudomonadota</taxon>
        <taxon>Alphaproteobacteria</taxon>
        <taxon>Rhodobacterales</taxon>
        <taxon>Paracoccaceae</taxon>
        <taxon>Pseudogemmobacter</taxon>
    </lineage>
</organism>
<keyword evidence="3 6" id="KW-0812">Transmembrane</keyword>
<accession>A0ABU0VUI8</accession>
<dbReference type="RefSeq" id="WP_306679092.1">
    <property type="nucleotide sequence ID" value="NZ_JAVDBT010000003.1"/>
</dbReference>
<evidence type="ECO:0000313" key="7">
    <source>
        <dbReference type="EMBL" id="MDQ2065397.1"/>
    </source>
</evidence>
<dbReference type="InterPro" id="IPR003740">
    <property type="entry name" value="YitT"/>
</dbReference>
<reference evidence="7 8" key="1">
    <citation type="submission" date="2023-08" db="EMBL/GenBank/DDBJ databases">
        <title>Characterization of two Paracoccaceae strains isolated from Phycosphere and proposal of Xinfangfangia lacusdiani sp. nov.</title>
        <authorList>
            <person name="Deng Y."/>
            <person name="Zhang Y.Q."/>
        </authorList>
    </citation>
    <scope>NUCLEOTIDE SEQUENCE [LARGE SCALE GENOMIC DNA]</scope>
    <source>
        <strain evidence="7 8">CPCC 101601</strain>
    </source>
</reference>
<keyword evidence="4 6" id="KW-1133">Transmembrane helix</keyword>
<comment type="caution">
    <text evidence="7">The sequence shown here is derived from an EMBL/GenBank/DDBJ whole genome shotgun (WGS) entry which is preliminary data.</text>
</comment>
<feature type="transmembrane region" description="Helical" evidence="6">
    <location>
        <begin position="177"/>
        <end position="194"/>
    </location>
</feature>
<evidence type="ECO:0000256" key="1">
    <source>
        <dbReference type="ARBA" id="ARBA00004651"/>
    </source>
</evidence>
<evidence type="ECO:0000256" key="2">
    <source>
        <dbReference type="ARBA" id="ARBA00022475"/>
    </source>
</evidence>
<sequence>MSIDLITPRRHSLFEDFQGILIGSVQAALGVFILRSAGLVTGGTAGTALVISYLASWNFSLVFLVLNLPFFIFAYMARGRVFLIKNIITVALVALVTEALKPYLHIDSIHPAIAAILFGISSGVGLLGLFRHASSLGGISIVALVLQDRFGVKAGWIQLGYDVALFAVAFWFFPLQIVAWSLLGTAIVNFIVALNHRRDWYVVS</sequence>
<evidence type="ECO:0000256" key="6">
    <source>
        <dbReference type="SAM" id="Phobius"/>
    </source>
</evidence>
<feature type="transmembrane region" description="Helical" evidence="6">
    <location>
        <begin position="20"/>
        <end position="38"/>
    </location>
</feature>
<feature type="transmembrane region" description="Helical" evidence="6">
    <location>
        <begin position="112"/>
        <end position="130"/>
    </location>
</feature>
<gene>
    <name evidence="7" type="ORF">Q9295_03350</name>
</gene>
<name>A0ABU0VUI8_9RHOB</name>
<feature type="transmembrane region" description="Helical" evidence="6">
    <location>
        <begin position="150"/>
        <end position="171"/>
    </location>
</feature>
<feature type="transmembrane region" description="Helical" evidence="6">
    <location>
        <begin position="50"/>
        <end position="75"/>
    </location>
</feature>
<proteinExistence type="predicted"/>
<dbReference type="EMBL" id="JAVDBT010000003">
    <property type="protein sequence ID" value="MDQ2065397.1"/>
    <property type="molecule type" value="Genomic_DNA"/>
</dbReference>
<dbReference type="PANTHER" id="PTHR33545:SF5">
    <property type="entry name" value="UPF0750 MEMBRANE PROTEIN YITT"/>
    <property type="match status" value="1"/>
</dbReference>
<feature type="transmembrane region" description="Helical" evidence="6">
    <location>
        <begin position="82"/>
        <end position="100"/>
    </location>
</feature>
<keyword evidence="2" id="KW-1003">Cell membrane</keyword>